<reference evidence="2" key="1">
    <citation type="submission" date="2019-06" db="EMBL/GenBank/DDBJ databases">
        <authorList>
            <person name="Zheng W."/>
        </authorList>
    </citation>
    <scope>NUCLEOTIDE SEQUENCE</scope>
    <source>
        <strain evidence="2">QDHG01</strain>
    </source>
</reference>
<dbReference type="Pfam" id="PF00248">
    <property type="entry name" value="Aldo_ket_red"/>
    <property type="match status" value="1"/>
</dbReference>
<dbReference type="EMBL" id="RRYP01034497">
    <property type="protein sequence ID" value="TNV70641.1"/>
    <property type="molecule type" value="Genomic_DNA"/>
</dbReference>
<name>A0A8J8SUC0_HALGN</name>
<dbReference type="GO" id="GO:0005829">
    <property type="term" value="C:cytosol"/>
    <property type="evidence" value="ECO:0007669"/>
    <property type="project" value="TreeGrafter"/>
</dbReference>
<dbReference type="PANTHER" id="PTHR42686:SF1">
    <property type="entry name" value="GH17980P-RELATED"/>
    <property type="match status" value="1"/>
</dbReference>
<dbReference type="Gene3D" id="3.20.20.100">
    <property type="entry name" value="NADP-dependent oxidoreductase domain"/>
    <property type="match status" value="1"/>
</dbReference>
<dbReference type="Proteomes" id="UP000785679">
    <property type="component" value="Unassembled WGS sequence"/>
</dbReference>
<dbReference type="GO" id="GO:0016491">
    <property type="term" value="F:oxidoreductase activity"/>
    <property type="evidence" value="ECO:0007669"/>
    <property type="project" value="InterPro"/>
</dbReference>
<feature type="domain" description="NADP-dependent oxidoreductase" evidence="1">
    <location>
        <begin position="5"/>
        <end position="133"/>
    </location>
</feature>
<dbReference type="AlphaFoldDB" id="A0A8J8SUC0"/>
<comment type="caution">
    <text evidence="2">The sequence shown here is derived from an EMBL/GenBank/DDBJ whole genome shotgun (WGS) entry which is preliminary data.</text>
</comment>
<dbReference type="PANTHER" id="PTHR42686">
    <property type="entry name" value="GH17980P-RELATED"/>
    <property type="match status" value="1"/>
</dbReference>
<proteinExistence type="predicted"/>
<accession>A0A8J8SUC0</accession>
<dbReference type="InterPro" id="IPR020471">
    <property type="entry name" value="AKR"/>
</dbReference>
<evidence type="ECO:0000313" key="3">
    <source>
        <dbReference type="Proteomes" id="UP000785679"/>
    </source>
</evidence>
<evidence type="ECO:0000313" key="2">
    <source>
        <dbReference type="EMBL" id="TNV70641.1"/>
    </source>
</evidence>
<protein>
    <recommendedName>
        <fullName evidence="1">NADP-dependent oxidoreductase domain-containing protein</fullName>
    </recommendedName>
</protein>
<gene>
    <name evidence="2" type="ORF">FGO68_gene199</name>
</gene>
<sequence>MKGTDLDIALIAGRYTLLDQISHRELFPYALAHNIDISMGGVLNSGVLANPVAGATYNYLPAADEIIARAAKIGEFLKARNIPLLAAALQFPLRHPAVTSVLTGPRTAAELLENVDAFNLELPADIWAELEDANLIERIPA</sequence>
<keyword evidence="3" id="KW-1185">Reference proteome</keyword>
<organism evidence="2 3">
    <name type="scientific">Halteria grandinella</name>
    <dbReference type="NCBI Taxonomy" id="5974"/>
    <lineage>
        <taxon>Eukaryota</taxon>
        <taxon>Sar</taxon>
        <taxon>Alveolata</taxon>
        <taxon>Ciliophora</taxon>
        <taxon>Intramacronucleata</taxon>
        <taxon>Spirotrichea</taxon>
        <taxon>Stichotrichia</taxon>
        <taxon>Sporadotrichida</taxon>
        <taxon>Halteriidae</taxon>
        <taxon>Halteria</taxon>
    </lineage>
</organism>
<dbReference type="SUPFAM" id="SSF51430">
    <property type="entry name" value="NAD(P)-linked oxidoreductase"/>
    <property type="match status" value="1"/>
</dbReference>
<dbReference type="InterPro" id="IPR023210">
    <property type="entry name" value="NADP_OxRdtase_dom"/>
</dbReference>
<evidence type="ECO:0000259" key="1">
    <source>
        <dbReference type="Pfam" id="PF00248"/>
    </source>
</evidence>
<dbReference type="OrthoDB" id="10267427at2759"/>
<dbReference type="InterPro" id="IPR036812">
    <property type="entry name" value="NAD(P)_OxRdtase_dom_sf"/>
</dbReference>